<evidence type="ECO:0000256" key="6">
    <source>
        <dbReference type="SAM" id="Phobius"/>
    </source>
</evidence>
<gene>
    <name evidence="8" type="ORF">JOC27_001115</name>
</gene>
<feature type="transmembrane region" description="Helical" evidence="6">
    <location>
        <begin position="45"/>
        <end position="65"/>
    </location>
</feature>
<feature type="transmembrane region" description="Helical" evidence="6">
    <location>
        <begin position="72"/>
        <end position="91"/>
    </location>
</feature>
<evidence type="ECO:0000256" key="5">
    <source>
        <dbReference type="ARBA" id="ARBA00023136"/>
    </source>
</evidence>
<feature type="transmembrane region" description="Helical" evidence="6">
    <location>
        <begin position="338"/>
        <end position="365"/>
    </location>
</feature>
<comment type="caution">
    <text evidence="8">The sequence shown here is derived from an EMBL/GenBank/DDBJ whole genome shotgun (WGS) entry which is preliminary data.</text>
</comment>
<protein>
    <submittedName>
        <fullName evidence="8">MFS family permease</fullName>
    </submittedName>
</protein>
<feature type="transmembrane region" description="Helical" evidence="6">
    <location>
        <begin position="12"/>
        <end position="33"/>
    </location>
</feature>
<feature type="transmembrane region" description="Helical" evidence="6">
    <location>
        <begin position="371"/>
        <end position="390"/>
    </location>
</feature>
<feature type="transmembrane region" description="Helical" evidence="6">
    <location>
        <begin position="218"/>
        <end position="236"/>
    </location>
</feature>
<dbReference type="RefSeq" id="WP_205005995.1">
    <property type="nucleotide sequence ID" value="NZ_CBCRXA010000005.1"/>
</dbReference>
<name>A0ABS2Q799_9BACL</name>
<proteinExistence type="predicted"/>
<reference evidence="8 9" key="1">
    <citation type="submission" date="2021-01" db="EMBL/GenBank/DDBJ databases">
        <title>Genomic Encyclopedia of Type Strains, Phase IV (KMG-IV): sequencing the most valuable type-strain genomes for metagenomic binning, comparative biology and taxonomic classification.</title>
        <authorList>
            <person name="Goeker M."/>
        </authorList>
    </citation>
    <scope>NUCLEOTIDE SEQUENCE [LARGE SCALE GENOMIC DNA]</scope>
    <source>
        <strain evidence="8 9">DSM 100968</strain>
    </source>
</reference>
<dbReference type="PANTHER" id="PTHR23530">
    <property type="entry name" value="TRANSPORT PROTEIN-RELATED"/>
    <property type="match status" value="1"/>
</dbReference>
<dbReference type="Pfam" id="PF07690">
    <property type="entry name" value="MFS_1"/>
    <property type="match status" value="1"/>
</dbReference>
<evidence type="ECO:0000313" key="9">
    <source>
        <dbReference type="Proteomes" id="UP000823201"/>
    </source>
</evidence>
<dbReference type="EMBL" id="JAFBEV010000007">
    <property type="protein sequence ID" value="MBM7657666.1"/>
    <property type="molecule type" value="Genomic_DNA"/>
</dbReference>
<dbReference type="InterPro" id="IPR053160">
    <property type="entry name" value="MFS_DHA3_Transporter"/>
</dbReference>
<evidence type="ECO:0000256" key="2">
    <source>
        <dbReference type="ARBA" id="ARBA00022448"/>
    </source>
</evidence>
<dbReference type="InterPro" id="IPR011701">
    <property type="entry name" value="MFS"/>
</dbReference>
<dbReference type="PROSITE" id="PS50850">
    <property type="entry name" value="MFS"/>
    <property type="match status" value="1"/>
</dbReference>
<dbReference type="PANTHER" id="PTHR23530:SF1">
    <property type="entry name" value="PERMEASE, MAJOR FACILITATOR SUPERFAMILY-RELATED"/>
    <property type="match status" value="1"/>
</dbReference>
<dbReference type="InterPro" id="IPR020846">
    <property type="entry name" value="MFS_dom"/>
</dbReference>
<feature type="transmembrane region" description="Helical" evidence="6">
    <location>
        <begin position="248"/>
        <end position="269"/>
    </location>
</feature>
<keyword evidence="5 6" id="KW-0472">Membrane</keyword>
<evidence type="ECO:0000313" key="8">
    <source>
        <dbReference type="EMBL" id="MBM7657666.1"/>
    </source>
</evidence>
<evidence type="ECO:0000256" key="4">
    <source>
        <dbReference type="ARBA" id="ARBA00022989"/>
    </source>
</evidence>
<organism evidence="8 9">
    <name type="scientific">Sporolactobacillus spathodeae</name>
    <dbReference type="NCBI Taxonomy" id="1465502"/>
    <lineage>
        <taxon>Bacteria</taxon>
        <taxon>Bacillati</taxon>
        <taxon>Bacillota</taxon>
        <taxon>Bacilli</taxon>
        <taxon>Bacillales</taxon>
        <taxon>Sporolactobacillaceae</taxon>
        <taxon>Sporolactobacillus</taxon>
    </lineage>
</organism>
<feature type="domain" description="Major facilitator superfamily (MFS) profile" evidence="7">
    <location>
        <begin position="1"/>
        <end position="397"/>
    </location>
</feature>
<feature type="transmembrane region" description="Helical" evidence="6">
    <location>
        <begin position="164"/>
        <end position="187"/>
    </location>
</feature>
<keyword evidence="3 6" id="KW-0812">Transmembrane</keyword>
<dbReference type="InterPro" id="IPR036259">
    <property type="entry name" value="MFS_trans_sf"/>
</dbReference>
<feature type="transmembrane region" description="Helical" evidence="6">
    <location>
        <begin position="141"/>
        <end position="158"/>
    </location>
</feature>
<accession>A0ABS2Q799</accession>
<dbReference type="Proteomes" id="UP000823201">
    <property type="component" value="Unassembled WGS sequence"/>
</dbReference>
<dbReference type="SUPFAM" id="SSF103473">
    <property type="entry name" value="MFS general substrate transporter"/>
    <property type="match status" value="1"/>
</dbReference>
<sequence length="404" mass="45009">MHQSLSAYNSRCLFWAYLFNSLNFLQPVLTLFYLSHGLHPRDLFVIMFCWSAAVLIGEIPTGVFADKFGPKLSFLTGAAVQMASIGVLFFADRPWQFFLYSFLNGFSVTFFSGADEAFLYESLREDGKTQMMDQVMGRLQSADFAASLVAVILGAWIGKDVTQAQFRLLILLTLCFQLLQFIFLVLLRTPRAHTRVVQNHPFRQVRDGWQVIRKKPRLLVMFLNVTLVFIPVGAVFKNFDQPFLKAAGVPVSIIGILYASAALLGFFVSRSIGWLTRRFPRLLLMQVTGLLSVAGLVLAALSHAPIWMAVGTFILLRLTQVVRYPIYSQISNDYIPSAVRATTISLLSIIDSCCDLMVFLVLSFFAGGQSLPVIFIAAACIALIGTLLPIRSLNDESVKSDQSL</sequence>
<comment type="subcellular location">
    <subcellularLocation>
        <location evidence="1">Cell membrane</location>
        <topology evidence="1">Multi-pass membrane protein</topology>
    </subcellularLocation>
</comment>
<evidence type="ECO:0000259" key="7">
    <source>
        <dbReference type="PROSITE" id="PS50850"/>
    </source>
</evidence>
<feature type="transmembrane region" description="Helical" evidence="6">
    <location>
        <begin position="97"/>
        <end position="120"/>
    </location>
</feature>
<keyword evidence="2" id="KW-0813">Transport</keyword>
<keyword evidence="4 6" id="KW-1133">Transmembrane helix</keyword>
<feature type="transmembrane region" description="Helical" evidence="6">
    <location>
        <begin position="281"/>
        <end position="300"/>
    </location>
</feature>
<evidence type="ECO:0000256" key="3">
    <source>
        <dbReference type="ARBA" id="ARBA00022692"/>
    </source>
</evidence>
<dbReference type="Gene3D" id="1.20.1250.20">
    <property type="entry name" value="MFS general substrate transporter like domains"/>
    <property type="match status" value="1"/>
</dbReference>
<evidence type="ECO:0000256" key="1">
    <source>
        <dbReference type="ARBA" id="ARBA00004651"/>
    </source>
</evidence>
<keyword evidence="9" id="KW-1185">Reference proteome</keyword>